<dbReference type="EMBL" id="MHNW01000043">
    <property type="protein sequence ID" value="OGZ52576.1"/>
    <property type="molecule type" value="Genomic_DNA"/>
</dbReference>
<proteinExistence type="predicted"/>
<feature type="transmembrane region" description="Helical" evidence="1">
    <location>
        <begin position="138"/>
        <end position="160"/>
    </location>
</feature>
<feature type="signal peptide" evidence="2">
    <location>
        <begin position="1"/>
        <end position="38"/>
    </location>
</feature>
<evidence type="ECO:0000313" key="4">
    <source>
        <dbReference type="Proteomes" id="UP000179106"/>
    </source>
</evidence>
<feature type="transmembrane region" description="Helical" evidence="1">
    <location>
        <begin position="62"/>
        <end position="90"/>
    </location>
</feature>
<evidence type="ECO:0008006" key="5">
    <source>
        <dbReference type="Google" id="ProtNLM"/>
    </source>
</evidence>
<keyword evidence="2" id="KW-0732">Signal</keyword>
<keyword evidence="1" id="KW-0812">Transmembrane</keyword>
<evidence type="ECO:0000256" key="1">
    <source>
        <dbReference type="SAM" id="Phobius"/>
    </source>
</evidence>
<feature type="transmembrane region" description="Helical" evidence="1">
    <location>
        <begin position="368"/>
        <end position="386"/>
    </location>
</feature>
<name>A0A1G2GQU2_9BACT</name>
<feature type="transmembrane region" description="Helical" evidence="1">
    <location>
        <begin position="268"/>
        <end position="288"/>
    </location>
</feature>
<feature type="transmembrane region" description="Helical" evidence="1">
    <location>
        <begin position="342"/>
        <end position="361"/>
    </location>
</feature>
<dbReference type="AlphaFoldDB" id="A0A1G2GQU2"/>
<evidence type="ECO:0000256" key="2">
    <source>
        <dbReference type="SAM" id="SignalP"/>
    </source>
</evidence>
<sequence length="783" mass="84229">MNFFTRTIKKMEKHKRTLSLCTLVVLVLIIGMPHPAHAAPGIAERIGSAIMDVAYTFIGKVVYLIGYIVAYIGGIGVALVAWFIGIILNLNNQLLQSDAVQIGFSVSLSVANLGFVLGIIVIAIMTILRQESYGLKQILWKLVAAAILVNFSLVIIAPIFNFANQLTTYFLNCTQGNCNNTGTLAGFQNFAKSLAGAFNPQKELLLGLNTTAGGLVVADTNLQGAFSTTGQSIGKLLVPIVSIFFIAFMLIVMNITLVTFVAMLFIRYLIIGILLIVMPFAWLMWIFPNLSHLWTKWWSTFWRWTLFAPIVIFFLYLAIMTSKTMSTATSGVFYVDTYTSDASGAFGMLANLFGTTFTPLLGSFMQQIIIIGLAVGGIFAANSLSIHGASAAMGAIKGVKNATVGYVGRQSKKGARAAWRGVGGTQATEHLQKGQISRAAVAVPSTLSKKFLNIAGRVVGKKGFGDQIIGAAETKTQQLAESETGKKVGKFAGAAAGIFGLKRLASIGGRQLAEAQHNKDLVDDAKKIVPDDKKELLKNLEGSMRTELRMAYIQKAVDKGWINHDTIVGPAGEKFGKWKDDHEDDFKNYGQGKLIKDSDKAIGSDKEIRKAAQMIENAQKAGVAPITQVTDASGTVVNVDWRQEMNKAIKEFFGGFEKGDINKMSVNEVFGKEAPKAISEALQRGLATYAPQLVSGIINKMDSSTLKEFHASYPQQIREARTAVQNDATLTATEKNELLATIQNSEDKFESIMANNLFGIGAVPAAPAVGGGAAPTPPAGGGH</sequence>
<accession>A0A1G2GQU2</accession>
<feature type="transmembrane region" description="Helical" evidence="1">
    <location>
        <begin position="102"/>
        <end position="126"/>
    </location>
</feature>
<reference evidence="3 4" key="1">
    <citation type="journal article" date="2016" name="Nat. Commun.">
        <title>Thousands of microbial genomes shed light on interconnected biogeochemical processes in an aquifer system.</title>
        <authorList>
            <person name="Anantharaman K."/>
            <person name="Brown C.T."/>
            <person name="Hug L.A."/>
            <person name="Sharon I."/>
            <person name="Castelle C.J."/>
            <person name="Probst A.J."/>
            <person name="Thomas B.C."/>
            <person name="Singh A."/>
            <person name="Wilkins M.J."/>
            <person name="Karaoz U."/>
            <person name="Brodie E.L."/>
            <person name="Williams K.H."/>
            <person name="Hubbard S.S."/>
            <person name="Banfield J.F."/>
        </authorList>
    </citation>
    <scope>NUCLEOTIDE SEQUENCE [LARGE SCALE GENOMIC DNA]</scope>
</reference>
<feature type="chain" id="PRO_5009583017" description="TraG N-terminal Proteobacteria domain-containing protein" evidence="2">
    <location>
        <begin position="39"/>
        <end position="783"/>
    </location>
</feature>
<gene>
    <name evidence="3" type="ORF">A3B25_03915</name>
</gene>
<comment type="caution">
    <text evidence="3">The sequence shown here is derived from an EMBL/GenBank/DDBJ whole genome shotgun (WGS) entry which is preliminary data.</text>
</comment>
<keyword evidence="1" id="KW-0472">Membrane</keyword>
<keyword evidence="1" id="KW-1133">Transmembrane helix</keyword>
<dbReference type="STRING" id="1802126.A3B25_03915"/>
<dbReference type="Proteomes" id="UP000179106">
    <property type="component" value="Unassembled WGS sequence"/>
</dbReference>
<protein>
    <recommendedName>
        <fullName evidence="5">TraG N-terminal Proteobacteria domain-containing protein</fullName>
    </recommendedName>
</protein>
<organism evidence="3 4">
    <name type="scientific">Candidatus Ryanbacteria bacterium RIFCSPLOWO2_01_FULL_48_26</name>
    <dbReference type="NCBI Taxonomy" id="1802126"/>
    <lineage>
        <taxon>Bacteria</taxon>
        <taxon>Candidatus Ryaniibacteriota</taxon>
    </lineage>
</organism>
<feature type="transmembrane region" description="Helical" evidence="1">
    <location>
        <begin position="236"/>
        <end position="262"/>
    </location>
</feature>
<evidence type="ECO:0000313" key="3">
    <source>
        <dbReference type="EMBL" id="OGZ52576.1"/>
    </source>
</evidence>
<feature type="transmembrane region" description="Helical" evidence="1">
    <location>
        <begin position="300"/>
        <end position="322"/>
    </location>
</feature>